<feature type="region of interest" description="Disordered" evidence="1">
    <location>
        <begin position="1"/>
        <end position="25"/>
    </location>
</feature>
<evidence type="ECO:0000256" key="1">
    <source>
        <dbReference type="SAM" id="MobiDB-lite"/>
    </source>
</evidence>
<dbReference type="AlphaFoldDB" id="A0A9Q1I823"/>
<dbReference type="Proteomes" id="UP001152803">
    <property type="component" value="Unassembled WGS sequence"/>
</dbReference>
<comment type="caution">
    <text evidence="2">The sequence shown here is derived from an EMBL/GenBank/DDBJ whole genome shotgun (WGS) entry which is preliminary data.</text>
</comment>
<dbReference type="OrthoDB" id="10584533at2759"/>
<accession>A0A9Q1I823</accession>
<name>A0A9Q1I823_CONCO</name>
<dbReference type="EMBL" id="JAFJMO010000001">
    <property type="protein sequence ID" value="KAJ8287371.1"/>
    <property type="molecule type" value="Genomic_DNA"/>
</dbReference>
<evidence type="ECO:0000313" key="3">
    <source>
        <dbReference type="Proteomes" id="UP001152803"/>
    </source>
</evidence>
<protein>
    <submittedName>
        <fullName evidence="2">Uncharacterized protein</fullName>
    </submittedName>
</protein>
<gene>
    <name evidence="2" type="ORF">COCON_G00000300</name>
</gene>
<feature type="compositionally biased region" description="Polar residues" evidence="1">
    <location>
        <begin position="136"/>
        <end position="169"/>
    </location>
</feature>
<sequence>MPAMLEKGTGEISGKRRGRHSVNNPNNKVLQLMGIAATPGKTEARVRPAMMSTVLEGCVSGLSIKPVFRIMIQRWPRPVRSGRIWACWCGSPTRASLRPSWTSTSRSLRSDTATIWSRLWACCSGTSTTSRSLWRTCPTSRPSQTSGQWRTGCCSSRATASTGRPSIESSRWERPAPPSPATPCTP</sequence>
<feature type="region of interest" description="Disordered" evidence="1">
    <location>
        <begin position="136"/>
        <end position="186"/>
    </location>
</feature>
<reference evidence="2" key="1">
    <citation type="journal article" date="2023" name="Science">
        <title>Genome structures resolve the early diversification of teleost fishes.</title>
        <authorList>
            <person name="Parey E."/>
            <person name="Louis A."/>
            <person name="Montfort J."/>
            <person name="Bouchez O."/>
            <person name="Roques C."/>
            <person name="Iampietro C."/>
            <person name="Lluch J."/>
            <person name="Castinel A."/>
            <person name="Donnadieu C."/>
            <person name="Desvignes T."/>
            <person name="Floi Bucao C."/>
            <person name="Jouanno E."/>
            <person name="Wen M."/>
            <person name="Mejri S."/>
            <person name="Dirks R."/>
            <person name="Jansen H."/>
            <person name="Henkel C."/>
            <person name="Chen W.J."/>
            <person name="Zahm M."/>
            <person name="Cabau C."/>
            <person name="Klopp C."/>
            <person name="Thompson A.W."/>
            <person name="Robinson-Rechavi M."/>
            <person name="Braasch I."/>
            <person name="Lecointre G."/>
            <person name="Bobe J."/>
            <person name="Postlethwait J.H."/>
            <person name="Berthelot C."/>
            <person name="Roest Crollius H."/>
            <person name="Guiguen Y."/>
        </authorList>
    </citation>
    <scope>NUCLEOTIDE SEQUENCE</scope>
    <source>
        <strain evidence="2">Concon-B</strain>
    </source>
</reference>
<feature type="compositionally biased region" description="Pro residues" evidence="1">
    <location>
        <begin position="175"/>
        <end position="186"/>
    </location>
</feature>
<evidence type="ECO:0000313" key="2">
    <source>
        <dbReference type="EMBL" id="KAJ8287371.1"/>
    </source>
</evidence>
<organism evidence="2 3">
    <name type="scientific">Conger conger</name>
    <name type="common">Conger eel</name>
    <name type="synonym">Muraena conger</name>
    <dbReference type="NCBI Taxonomy" id="82655"/>
    <lineage>
        <taxon>Eukaryota</taxon>
        <taxon>Metazoa</taxon>
        <taxon>Chordata</taxon>
        <taxon>Craniata</taxon>
        <taxon>Vertebrata</taxon>
        <taxon>Euteleostomi</taxon>
        <taxon>Actinopterygii</taxon>
        <taxon>Neopterygii</taxon>
        <taxon>Teleostei</taxon>
        <taxon>Anguilliformes</taxon>
        <taxon>Congridae</taxon>
        <taxon>Conger</taxon>
    </lineage>
</organism>
<proteinExistence type="predicted"/>
<keyword evidence="3" id="KW-1185">Reference proteome</keyword>